<organism evidence="2 3">
    <name type="scientific">Georgenia satyanarayanai</name>
    <dbReference type="NCBI Taxonomy" id="860221"/>
    <lineage>
        <taxon>Bacteria</taxon>
        <taxon>Bacillati</taxon>
        <taxon>Actinomycetota</taxon>
        <taxon>Actinomycetes</taxon>
        <taxon>Micrococcales</taxon>
        <taxon>Bogoriellaceae</taxon>
        <taxon>Georgenia</taxon>
    </lineage>
</organism>
<dbReference type="OrthoDB" id="3830295at2"/>
<evidence type="ECO:0000256" key="1">
    <source>
        <dbReference type="SAM" id="Phobius"/>
    </source>
</evidence>
<dbReference type="EMBL" id="UETB01000011">
    <property type="protein sequence ID" value="SSA45112.1"/>
    <property type="molecule type" value="Genomic_DNA"/>
</dbReference>
<protein>
    <submittedName>
        <fullName evidence="2">Sporulation protein YtfJ (Spore_YtfJ)</fullName>
    </submittedName>
</protein>
<dbReference type="Proteomes" id="UP000250222">
    <property type="component" value="Unassembled WGS sequence"/>
</dbReference>
<feature type="transmembrane region" description="Helical" evidence="1">
    <location>
        <begin position="99"/>
        <end position="118"/>
    </location>
</feature>
<keyword evidence="1" id="KW-1133">Transmembrane helix</keyword>
<accession>A0A2Y9BZX0</accession>
<gene>
    <name evidence="2" type="ORF">SAMN05216184_111101</name>
</gene>
<proteinExistence type="predicted"/>
<keyword evidence="3" id="KW-1185">Reference proteome</keyword>
<sequence>MDETPATRPVETAGDALHVRRVFGEAYEVDGTLVIPVARVVGASGMGYGKGALGSAEEGGTGEGSGGGGGFGVHAKAVGVYAVRDGVVRWHPALDLNRVILGGQVVGAIAVLALARALRARRR</sequence>
<name>A0A2Y9BZX0_9MICO</name>
<dbReference type="RefSeq" id="WP_110853182.1">
    <property type="nucleotide sequence ID" value="NZ_QKLZ01000011.1"/>
</dbReference>
<keyword evidence="1" id="KW-0472">Membrane</keyword>
<evidence type="ECO:0000313" key="2">
    <source>
        <dbReference type="EMBL" id="SSA45112.1"/>
    </source>
</evidence>
<keyword evidence="1" id="KW-0812">Transmembrane</keyword>
<evidence type="ECO:0000313" key="3">
    <source>
        <dbReference type="Proteomes" id="UP000250222"/>
    </source>
</evidence>
<dbReference type="InterPro" id="IPR014229">
    <property type="entry name" value="Spore_YtfJ"/>
</dbReference>
<dbReference type="Pfam" id="PF09579">
    <property type="entry name" value="Spore_YtfJ"/>
    <property type="match status" value="1"/>
</dbReference>
<reference evidence="2 3" key="1">
    <citation type="submission" date="2016-10" db="EMBL/GenBank/DDBJ databases">
        <authorList>
            <person name="Cai Z."/>
        </authorList>
    </citation>
    <scope>NUCLEOTIDE SEQUENCE [LARGE SCALE GENOMIC DNA]</scope>
    <source>
        <strain evidence="2 3">CGMCC 1.10826</strain>
    </source>
</reference>
<dbReference type="AlphaFoldDB" id="A0A2Y9BZX0"/>